<evidence type="ECO:0000313" key="1">
    <source>
        <dbReference type="EMBL" id="ABT14566.1"/>
    </source>
</evidence>
<sequence length="65" mass="7454">MHTRLQMQLSVAFVSRYQFVSMANKLHMLISRGEHHRAISNSTMKYLISLVKTMSINDLSARSDA</sequence>
<dbReference type="KEGG" id="vg:5659171"/>
<evidence type="ECO:0000313" key="2">
    <source>
        <dbReference type="Proteomes" id="UP000202419"/>
    </source>
</evidence>
<keyword evidence="2" id="KW-1185">Reference proteome</keyword>
<reference evidence="1 2" key="1">
    <citation type="journal article" date="2007" name="Virology">
        <title>Sequence and annotation of the 369-kb NY-2A and the 345-kb AR158 viruses that infect Chlorella NC64A.</title>
        <authorList>
            <person name="Fitzgerald L.A."/>
            <person name="Graves M.V."/>
            <person name="Li X."/>
            <person name="Feldblyum T."/>
            <person name="Nierman W.C."/>
            <person name="Van Etten J.L."/>
        </authorList>
    </citation>
    <scope>NUCLEOTIDE SEQUENCE [LARGE SCALE GENOMIC DNA]</scope>
    <source>
        <strain evidence="1 2">NY-2A</strain>
    </source>
</reference>
<proteinExistence type="predicted"/>
<protein>
    <submittedName>
        <fullName evidence="1">Uncharacterized protein b167R</fullName>
    </submittedName>
</protein>
<dbReference type="EMBL" id="DQ491002">
    <property type="protein sequence ID" value="ABT14566.1"/>
    <property type="molecule type" value="Genomic_DNA"/>
</dbReference>
<dbReference type="GeneID" id="5659171"/>
<gene>
    <name evidence="1" type="primary">b167R</name>
    <name evidence="1" type="ORF">NY2A_b167R</name>
</gene>
<name>A7IW42_PBCVN</name>
<dbReference type="Proteomes" id="UP000202419">
    <property type="component" value="Segment"/>
</dbReference>
<accession>A7IW42</accession>
<dbReference type="RefSeq" id="YP_001497363.1">
    <property type="nucleotide sequence ID" value="NC_009898.1"/>
</dbReference>
<organism evidence="1 2">
    <name type="scientific">Paramecium bursaria Chlorella virus NY2A</name>
    <name type="common">PBCV-NY2A</name>
    <dbReference type="NCBI Taxonomy" id="46021"/>
    <lineage>
        <taxon>Viruses</taxon>
        <taxon>Varidnaviria</taxon>
        <taxon>Bamfordvirae</taxon>
        <taxon>Nucleocytoviricota</taxon>
        <taxon>Megaviricetes</taxon>
        <taxon>Algavirales</taxon>
        <taxon>Phycodnaviridae</taxon>
        <taxon>Chlorovirus</taxon>
        <taxon>Chlorovirus americanus</taxon>
    </lineage>
</organism>
<organismHost>
    <name type="scientific">Chlorella</name>
    <dbReference type="NCBI Taxonomy" id="3071"/>
</organismHost>